<evidence type="ECO:0000313" key="3">
    <source>
        <dbReference type="Proteomes" id="UP000018144"/>
    </source>
</evidence>
<protein>
    <submittedName>
        <fullName evidence="2">Uncharacterized protein</fullName>
    </submittedName>
</protein>
<evidence type="ECO:0000256" key="1">
    <source>
        <dbReference type="SAM" id="MobiDB-lite"/>
    </source>
</evidence>
<accession>U4LBQ2</accession>
<organism evidence="2 3">
    <name type="scientific">Pyronema omphalodes (strain CBS 100304)</name>
    <name type="common">Pyronema confluens</name>
    <dbReference type="NCBI Taxonomy" id="1076935"/>
    <lineage>
        <taxon>Eukaryota</taxon>
        <taxon>Fungi</taxon>
        <taxon>Dikarya</taxon>
        <taxon>Ascomycota</taxon>
        <taxon>Pezizomycotina</taxon>
        <taxon>Pezizomycetes</taxon>
        <taxon>Pezizales</taxon>
        <taxon>Pyronemataceae</taxon>
        <taxon>Pyronema</taxon>
    </lineage>
</organism>
<evidence type="ECO:0000313" key="2">
    <source>
        <dbReference type="EMBL" id="CCX07732.1"/>
    </source>
</evidence>
<keyword evidence="3" id="KW-1185">Reference proteome</keyword>
<gene>
    <name evidence="2" type="ORF">PCON_07321</name>
</gene>
<proteinExistence type="predicted"/>
<sequence>MHRSRTEKRCREGPGGWLRQPSRVPRVRRASTRRSAIKSSGLAK</sequence>
<reference evidence="2 3" key="1">
    <citation type="journal article" date="2013" name="PLoS Genet.">
        <title>The genome and development-dependent transcriptomes of Pyronema confluens: a window into fungal evolution.</title>
        <authorList>
            <person name="Traeger S."/>
            <person name="Altegoer F."/>
            <person name="Freitag M."/>
            <person name="Gabaldon T."/>
            <person name="Kempken F."/>
            <person name="Kumar A."/>
            <person name="Marcet-Houben M."/>
            <person name="Poggeler S."/>
            <person name="Stajich J.E."/>
            <person name="Nowrousian M."/>
        </authorList>
    </citation>
    <scope>NUCLEOTIDE SEQUENCE [LARGE SCALE GENOMIC DNA]</scope>
    <source>
        <strain evidence="3">CBS 100304</strain>
        <tissue evidence="2">Vegetative mycelium</tissue>
    </source>
</reference>
<dbReference type="Proteomes" id="UP000018144">
    <property type="component" value="Unassembled WGS sequence"/>
</dbReference>
<feature type="region of interest" description="Disordered" evidence="1">
    <location>
        <begin position="1"/>
        <end position="44"/>
    </location>
</feature>
<name>U4LBQ2_PYROM</name>
<feature type="compositionally biased region" description="Basic residues" evidence="1">
    <location>
        <begin position="25"/>
        <end position="36"/>
    </location>
</feature>
<dbReference type="AlphaFoldDB" id="U4LBQ2"/>
<dbReference type="EMBL" id="HF935369">
    <property type="protein sequence ID" value="CCX07732.1"/>
    <property type="molecule type" value="Genomic_DNA"/>
</dbReference>